<dbReference type="EMBL" id="GL629807">
    <property type="protein sequence ID" value="EFX00009.1"/>
    <property type="molecule type" value="Genomic_DNA"/>
</dbReference>
<keyword evidence="3" id="KW-1185">Reference proteome</keyword>
<accession>F0XQN8</accession>
<protein>
    <submittedName>
        <fullName evidence="2">NADH:ubiquinone oxidoreductase subunit</fullName>
    </submittedName>
</protein>
<feature type="region of interest" description="Disordered" evidence="1">
    <location>
        <begin position="53"/>
        <end position="72"/>
    </location>
</feature>
<evidence type="ECO:0000256" key="1">
    <source>
        <dbReference type="SAM" id="MobiDB-lite"/>
    </source>
</evidence>
<dbReference type="Proteomes" id="UP000007796">
    <property type="component" value="Unassembled WGS sequence"/>
</dbReference>
<keyword evidence="2" id="KW-0830">Ubiquinone</keyword>
<reference evidence="2 3" key="1">
    <citation type="journal article" date="2011" name="Proc. Natl. Acad. Sci. U.S.A.">
        <title>Genome and transcriptome analyses of the mountain pine beetle-fungal symbiont Grosmannia clavigera, a lodgepole pine pathogen.</title>
        <authorList>
            <person name="DiGuistini S."/>
            <person name="Wang Y."/>
            <person name="Liao N.Y."/>
            <person name="Taylor G."/>
            <person name="Tanguay P."/>
            <person name="Feau N."/>
            <person name="Henrissat B."/>
            <person name="Chan S.K."/>
            <person name="Hesse-Orce U."/>
            <person name="Alamouti S.M."/>
            <person name="Tsui C.K.M."/>
            <person name="Docking R.T."/>
            <person name="Levasseur A."/>
            <person name="Haridas S."/>
            <person name="Robertson G."/>
            <person name="Birol I."/>
            <person name="Holt R.A."/>
            <person name="Marra M.A."/>
            <person name="Hamelin R.C."/>
            <person name="Hirst M."/>
            <person name="Jones S.J.M."/>
            <person name="Bohlmann J."/>
            <person name="Breuil C."/>
        </authorList>
    </citation>
    <scope>NUCLEOTIDE SEQUENCE [LARGE SCALE GENOMIC DNA]</scope>
    <source>
        <strain evidence="3">kw1407 / UAMH 11150</strain>
    </source>
</reference>
<dbReference type="PANTHER" id="PTHR12840">
    <property type="entry name" value="NADH-UBIQUINONE OXIDOREDUCTASE ASHI SUBUNIT"/>
    <property type="match status" value="1"/>
</dbReference>
<feature type="compositionally biased region" description="Acidic residues" evidence="1">
    <location>
        <begin position="173"/>
        <end position="182"/>
    </location>
</feature>
<evidence type="ECO:0000313" key="2">
    <source>
        <dbReference type="EMBL" id="EFX00009.1"/>
    </source>
</evidence>
<gene>
    <name evidence="2" type="ORF">CMQ_326</name>
</gene>
<dbReference type="HOGENOM" id="CLU_100674_0_0_1"/>
<dbReference type="InterPro" id="IPR008699">
    <property type="entry name" value="NDUFB8"/>
</dbReference>
<dbReference type="GO" id="GO:0005739">
    <property type="term" value="C:mitochondrion"/>
    <property type="evidence" value="ECO:0007669"/>
    <property type="project" value="InterPro"/>
</dbReference>
<dbReference type="RefSeq" id="XP_014169174.1">
    <property type="nucleotide sequence ID" value="XM_014313699.1"/>
</dbReference>
<organism evidence="3">
    <name type="scientific">Grosmannia clavigera (strain kw1407 / UAMH 11150)</name>
    <name type="common">Blue stain fungus</name>
    <name type="synonym">Graphiocladiella clavigera</name>
    <dbReference type="NCBI Taxonomy" id="655863"/>
    <lineage>
        <taxon>Eukaryota</taxon>
        <taxon>Fungi</taxon>
        <taxon>Dikarya</taxon>
        <taxon>Ascomycota</taxon>
        <taxon>Pezizomycotina</taxon>
        <taxon>Sordariomycetes</taxon>
        <taxon>Sordariomycetidae</taxon>
        <taxon>Ophiostomatales</taxon>
        <taxon>Ophiostomataceae</taxon>
        <taxon>Leptographium</taxon>
    </lineage>
</organism>
<evidence type="ECO:0000313" key="3">
    <source>
        <dbReference type="Proteomes" id="UP000007796"/>
    </source>
</evidence>
<dbReference type="PANTHER" id="PTHR12840:SF1">
    <property type="entry name" value="NADH DEHYDROGENASE [UBIQUINONE] 1 BETA SUBCOMPLEX SUBUNIT 8, MITOCHONDRIAL"/>
    <property type="match status" value="1"/>
</dbReference>
<feature type="region of interest" description="Disordered" evidence="1">
    <location>
        <begin position="163"/>
        <end position="182"/>
    </location>
</feature>
<dbReference type="AlphaFoldDB" id="F0XQN8"/>
<dbReference type="OrthoDB" id="2014058at2759"/>
<dbReference type="Pfam" id="PF05821">
    <property type="entry name" value="NDUF_B8"/>
    <property type="match status" value="1"/>
</dbReference>
<dbReference type="InParanoid" id="F0XQN8"/>
<dbReference type="eggNOG" id="ENOG502S52G">
    <property type="taxonomic scope" value="Eukaryota"/>
</dbReference>
<name>F0XQN8_GROCL</name>
<dbReference type="GeneID" id="25976340"/>
<dbReference type="STRING" id="655863.F0XQN8"/>
<proteinExistence type="predicted"/>
<sequence length="182" mass="20381">MQMLSRRIVKAAPLRQAALAATRRLAPVVQQRTYIPNSMNSVEVINEKFPEPPSLTEAEDPAMNGGVAQSPPIKRQFRDPHADWWDKQERRNYGEPVHEDYDQLGMLTPFEYTWTTPGKGLLQIGAFVAVFLSVCYTVKLTRPDPVAVPREFEDGLLKELGGAGAVRARSPEDAEAEYAEEL</sequence>